<dbReference type="Proteomes" id="UP000501690">
    <property type="component" value="Linkage Group LG10"/>
</dbReference>
<accession>A0A4D6NBN0</accession>
<keyword evidence="2" id="KW-1185">Reference proteome</keyword>
<name>A0A4D6NBN0_VIGUN</name>
<gene>
    <name evidence="1" type="ORF">DEO72_LG10g1509</name>
</gene>
<dbReference type="EMBL" id="CP039354">
    <property type="protein sequence ID" value="QCE10281.1"/>
    <property type="molecule type" value="Genomic_DNA"/>
</dbReference>
<sequence length="164" mass="18197">MVFMEVLWRGADSGEVLQVEMKHVSLMVDDGRRWRCHGEADDGCASLQVRRREDGGVVVLHMKCGGRHGYAVVCGAGAAEVGGAQRGCADLQWKVVLVVAAAGFAPAFSGVKVVTEQWLPAWWTCGAHSGRQRWWRWSTEMAAVAAMEGEREIRVRVSCVRWRR</sequence>
<evidence type="ECO:0000313" key="2">
    <source>
        <dbReference type="Proteomes" id="UP000501690"/>
    </source>
</evidence>
<protein>
    <submittedName>
        <fullName evidence="1">Uncharacterized protein</fullName>
    </submittedName>
</protein>
<reference evidence="1 2" key="1">
    <citation type="submission" date="2019-04" db="EMBL/GenBank/DDBJ databases">
        <title>An improved genome assembly and genetic linkage map for asparagus bean, Vigna unguiculata ssp. sesquipedialis.</title>
        <authorList>
            <person name="Xia Q."/>
            <person name="Zhang R."/>
            <person name="Dong Y."/>
        </authorList>
    </citation>
    <scope>NUCLEOTIDE SEQUENCE [LARGE SCALE GENOMIC DNA]</scope>
    <source>
        <tissue evidence="1">Leaf</tissue>
    </source>
</reference>
<proteinExistence type="predicted"/>
<dbReference type="AlphaFoldDB" id="A0A4D6NBN0"/>
<evidence type="ECO:0000313" key="1">
    <source>
        <dbReference type="EMBL" id="QCE10281.1"/>
    </source>
</evidence>
<organism evidence="1 2">
    <name type="scientific">Vigna unguiculata</name>
    <name type="common">Cowpea</name>
    <dbReference type="NCBI Taxonomy" id="3917"/>
    <lineage>
        <taxon>Eukaryota</taxon>
        <taxon>Viridiplantae</taxon>
        <taxon>Streptophyta</taxon>
        <taxon>Embryophyta</taxon>
        <taxon>Tracheophyta</taxon>
        <taxon>Spermatophyta</taxon>
        <taxon>Magnoliopsida</taxon>
        <taxon>eudicotyledons</taxon>
        <taxon>Gunneridae</taxon>
        <taxon>Pentapetalae</taxon>
        <taxon>rosids</taxon>
        <taxon>fabids</taxon>
        <taxon>Fabales</taxon>
        <taxon>Fabaceae</taxon>
        <taxon>Papilionoideae</taxon>
        <taxon>50 kb inversion clade</taxon>
        <taxon>NPAAA clade</taxon>
        <taxon>indigoferoid/millettioid clade</taxon>
        <taxon>Phaseoleae</taxon>
        <taxon>Vigna</taxon>
    </lineage>
</organism>